<dbReference type="AlphaFoldDB" id="A0A6L5YCQ8"/>
<keyword evidence="1 7" id="KW-0808">Transferase</keyword>
<feature type="domain" description="Thiamin pyrophosphokinase thiamin-binding" evidence="6">
    <location>
        <begin position="135"/>
        <end position="200"/>
    </location>
</feature>
<dbReference type="CDD" id="cd07995">
    <property type="entry name" value="TPK"/>
    <property type="match status" value="1"/>
</dbReference>
<dbReference type="GO" id="GO:0009229">
    <property type="term" value="P:thiamine diphosphate biosynthetic process"/>
    <property type="evidence" value="ECO:0007669"/>
    <property type="project" value="InterPro"/>
</dbReference>
<dbReference type="SUPFAM" id="SSF63999">
    <property type="entry name" value="Thiamin pyrophosphokinase, catalytic domain"/>
    <property type="match status" value="1"/>
</dbReference>
<evidence type="ECO:0000259" key="6">
    <source>
        <dbReference type="SMART" id="SM00983"/>
    </source>
</evidence>
<evidence type="ECO:0000313" key="7">
    <source>
        <dbReference type="EMBL" id="MST55980.1"/>
    </source>
</evidence>
<reference evidence="7 8" key="1">
    <citation type="submission" date="2019-08" db="EMBL/GenBank/DDBJ databases">
        <title>In-depth cultivation of the pig gut microbiome towards novel bacterial diversity and tailored functional studies.</title>
        <authorList>
            <person name="Wylensek D."/>
            <person name="Hitch T.C.A."/>
            <person name="Clavel T."/>
        </authorList>
    </citation>
    <scope>NUCLEOTIDE SEQUENCE [LARGE SCALE GENOMIC DNA]</scope>
    <source>
        <strain evidence="7 8">SM-530-WT-4B</strain>
    </source>
</reference>
<evidence type="ECO:0000256" key="2">
    <source>
        <dbReference type="ARBA" id="ARBA00022741"/>
    </source>
</evidence>
<evidence type="ECO:0000256" key="3">
    <source>
        <dbReference type="ARBA" id="ARBA00022777"/>
    </source>
</evidence>
<dbReference type="InterPro" id="IPR007373">
    <property type="entry name" value="Thiamin_PyroPKinase_B1-bd"/>
</dbReference>
<dbReference type="Pfam" id="PF04265">
    <property type="entry name" value="TPK_B1_binding"/>
    <property type="match status" value="1"/>
</dbReference>
<dbReference type="InterPro" id="IPR053149">
    <property type="entry name" value="TPK"/>
</dbReference>
<dbReference type="EC" id="2.7.6.2" evidence="5"/>
<comment type="caution">
    <text evidence="7">The sequence shown here is derived from an EMBL/GenBank/DDBJ whole genome shotgun (WGS) entry which is preliminary data.</text>
</comment>
<organism evidence="7 8">
    <name type="scientific">Pyramidobacter porci</name>
    <dbReference type="NCBI Taxonomy" id="2605789"/>
    <lineage>
        <taxon>Bacteria</taxon>
        <taxon>Thermotogati</taxon>
        <taxon>Synergistota</taxon>
        <taxon>Synergistia</taxon>
        <taxon>Synergistales</taxon>
        <taxon>Dethiosulfovibrionaceae</taxon>
        <taxon>Pyramidobacter</taxon>
    </lineage>
</organism>
<gene>
    <name evidence="7" type="ORF">FYJ74_08050</name>
</gene>
<dbReference type="GO" id="GO:0030975">
    <property type="term" value="F:thiamine binding"/>
    <property type="evidence" value="ECO:0007669"/>
    <property type="project" value="InterPro"/>
</dbReference>
<dbReference type="GO" id="GO:0016301">
    <property type="term" value="F:kinase activity"/>
    <property type="evidence" value="ECO:0007669"/>
    <property type="project" value="UniProtKB-KW"/>
</dbReference>
<keyword evidence="3 7" id="KW-0418">Kinase</keyword>
<accession>A0A6L5YCQ8</accession>
<dbReference type="Gene3D" id="3.40.50.10240">
    <property type="entry name" value="Thiamin pyrophosphokinase, catalytic domain"/>
    <property type="match status" value="1"/>
</dbReference>
<sequence length="214" mass="23080">MNKSVCWIAGAGEFYAPAFAPLPGDYVIAADGGYESLRRHGATIDMALGDFDSLGYVPKHRNVVRCSPVKDDTDMALAVKEGLSLGYERFALLGGLGGRLGHTLANLQTLMYLSRRGARGFLIGKNETATALTDGELYFSDAHRGYLSLFCLSEPACGVTLRGLKYELTDATLESFVALGVSNEFTGRESSVAVARGTLVVLWQDGRLEEMLRA</sequence>
<evidence type="ECO:0000256" key="4">
    <source>
        <dbReference type="ARBA" id="ARBA00022840"/>
    </source>
</evidence>
<dbReference type="Proteomes" id="UP000473699">
    <property type="component" value="Unassembled WGS sequence"/>
</dbReference>
<dbReference type="PANTHER" id="PTHR41299">
    <property type="entry name" value="THIAMINE PYROPHOSPHOKINASE"/>
    <property type="match status" value="1"/>
</dbReference>
<proteinExistence type="predicted"/>
<dbReference type="NCBIfam" id="TIGR01378">
    <property type="entry name" value="thi_PPkinase"/>
    <property type="match status" value="1"/>
</dbReference>
<dbReference type="EMBL" id="VUNH01000008">
    <property type="protein sequence ID" value="MST55980.1"/>
    <property type="molecule type" value="Genomic_DNA"/>
</dbReference>
<dbReference type="SMART" id="SM00983">
    <property type="entry name" value="TPK_B1_binding"/>
    <property type="match status" value="1"/>
</dbReference>
<evidence type="ECO:0000256" key="5">
    <source>
        <dbReference type="NCBIfam" id="TIGR01378"/>
    </source>
</evidence>
<dbReference type="PANTHER" id="PTHR41299:SF1">
    <property type="entry name" value="THIAMINE PYROPHOSPHOKINASE"/>
    <property type="match status" value="1"/>
</dbReference>
<dbReference type="InterPro" id="IPR007371">
    <property type="entry name" value="TPK_catalytic"/>
</dbReference>
<dbReference type="GO" id="GO:0005524">
    <property type="term" value="F:ATP binding"/>
    <property type="evidence" value="ECO:0007669"/>
    <property type="project" value="UniProtKB-KW"/>
</dbReference>
<protein>
    <recommendedName>
        <fullName evidence="5">Thiamine diphosphokinase</fullName>
        <ecNumber evidence="5">2.7.6.2</ecNumber>
    </recommendedName>
</protein>
<dbReference type="SUPFAM" id="SSF63862">
    <property type="entry name" value="Thiamin pyrophosphokinase, substrate-binding domain"/>
    <property type="match status" value="1"/>
</dbReference>
<dbReference type="Pfam" id="PF04263">
    <property type="entry name" value="TPK_catalytic"/>
    <property type="match status" value="1"/>
</dbReference>
<dbReference type="RefSeq" id="WP_154529069.1">
    <property type="nucleotide sequence ID" value="NZ_JAXDZJ010000016.1"/>
</dbReference>
<evidence type="ECO:0000256" key="1">
    <source>
        <dbReference type="ARBA" id="ARBA00022679"/>
    </source>
</evidence>
<dbReference type="InterPro" id="IPR006282">
    <property type="entry name" value="Thi_PPkinase"/>
</dbReference>
<keyword evidence="8" id="KW-1185">Reference proteome</keyword>
<evidence type="ECO:0000313" key="8">
    <source>
        <dbReference type="Proteomes" id="UP000473699"/>
    </source>
</evidence>
<dbReference type="GO" id="GO:0006772">
    <property type="term" value="P:thiamine metabolic process"/>
    <property type="evidence" value="ECO:0007669"/>
    <property type="project" value="UniProtKB-UniRule"/>
</dbReference>
<dbReference type="InterPro" id="IPR036759">
    <property type="entry name" value="TPK_catalytic_sf"/>
</dbReference>
<keyword evidence="2" id="KW-0547">Nucleotide-binding</keyword>
<dbReference type="InterPro" id="IPR036371">
    <property type="entry name" value="TPK_B1-bd_sf"/>
</dbReference>
<name>A0A6L5YCQ8_9BACT</name>
<keyword evidence="4" id="KW-0067">ATP-binding</keyword>
<dbReference type="GO" id="GO:0004788">
    <property type="term" value="F:thiamine diphosphokinase activity"/>
    <property type="evidence" value="ECO:0007669"/>
    <property type="project" value="UniProtKB-UniRule"/>
</dbReference>